<dbReference type="Proteomes" id="UP001497535">
    <property type="component" value="Unassembled WGS sequence"/>
</dbReference>
<gene>
    <name evidence="1" type="ORF">MENTE1834_LOCUS20059</name>
</gene>
<name>A0ACB0Z4Y6_MELEN</name>
<organism evidence="1 2">
    <name type="scientific">Meloidogyne enterolobii</name>
    <name type="common">Root-knot nematode worm</name>
    <name type="synonym">Meloidogyne mayaguensis</name>
    <dbReference type="NCBI Taxonomy" id="390850"/>
    <lineage>
        <taxon>Eukaryota</taxon>
        <taxon>Metazoa</taxon>
        <taxon>Ecdysozoa</taxon>
        <taxon>Nematoda</taxon>
        <taxon>Chromadorea</taxon>
        <taxon>Rhabditida</taxon>
        <taxon>Tylenchina</taxon>
        <taxon>Tylenchomorpha</taxon>
        <taxon>Tylenchoidea</taxon>
        <taxon>Meloidogynidae</taxon>
        <taxon>Meloidogyninae</taxon>
        <taxon>Meloidogyne</taxon>
    </lineage>
</organism>
<evidence type="ECO:0000313" key="1">
    <source>
        <dbReference type="EMBL" id="CAK5073390.1"/>
    </source>
</evidence>
<evidence type="ECO:0000313" key="2">
    <source>
        <dbReference type="Proteomes" id="UP001497535"/>
    </source>
</evidence>
<accession>A0ACB0Z4Y6</accession>
<dbReference type="EMBL" id="CAVMJV010000023">
    <property type="protein sequence ID" value="CAK5073390.1"/>
    <property type="molecule type" value="Genomic_DNA"/>
</dbReference>
<comment type="caution">
    <text evidence="1">The sequence shown here is derived from an EMBL/GenBank/DDBJ whole genome shotgun (WGS) entry which is preliminary data.</text>
</comment>
<protein>
    <submittedName>
        <fullName evidence="1">Uncharacterized protein</fullName>
    </submittedName>
</protein>
<keyword evidence="2" id="KW-1185">Reference proteome</keyword>
<proteinExistence type="predicted"/>
<reference evidence="1" key="1">
    <citation type="submission" date="2023-11" db="EMBL/GenBank/DDBJ databases">
        <authorList>
            <person name="Poullet M."/>
        </authorList>
    </citation>
    <scope>NUCLEOTIDE SEQUENCE</scope>
    <source>
        <strain evidence="1">E1834</strain>
    </source>
</reference>
<sequence length="84" mass="9913">MNQIDLNEYPFDLNESIQSEGYHFNQGKEESNNDKEKTNVGEQNQNVVEEPNKIPENCMNQINLNEYPFDLNEKPEDEDIFKKC</sequence>